<dbReference type="PANTHER" id="PTHR33067:SF15">
    <property type="entry name" value="RNA-DIRECTED DNA POLYMERASE"/>
    <property type="match status" value="1"/>
</dbReference>
<feature type="compositionally biased region" description="Basic and acidic residues" evidence="1">
    <location>
        <begin position="16"/>
        <end position="34"/>
    </location>
</feature>
<dbReference type="RefSeq" id="XP_027096188.1">
    <property type="nucleotide sequence ID" value="XM_027240387.1"/>
</dbReference>
<accession>A0A6P6V031</accession>
<dbReference type="OrthoDB" id="5597136at2759"/>
<evidence type="ECO:0000313" key="2">
    <source>
        <dbReference type="Proteomes" id="UP001652660"/>
    </source>
</evidence>
<reference evidence="2" key="1">
    <citation type="journal article" date="2025" name="Foods">
        <title>Unveiling the Microbial Signatures of Arabica Coffee Cherries: Insights into Ripeness Specific Diversity, Functional Traits, and Implications for Quality and Safety.</title>
        <authorList>
            <consortium name="RefSeq"/>
            <person name="Tenea G.N."/>
            <person name="Cifuentes V."/>
            <person name="Reyes P."/>
            <person name="Cevallos-Vallejos M."/>
        </authorList>
    </citation>
    <scope>NUCLEOTIDE SEQUENCE [LARGE SCALE GENOMIC DNA]</scope>
</reference>
<dbReference type="AlphaFoldDB" id="A0A6P6V031"/>
<dbReference type="PANTHER" id="PTHR33067">
    <property type="entry name" value="RNA-DIRECTED DNA POLYMERASE-RELATED"/>
    <property type="match status" value="1"/>
</dbReference>
<name>A0A6P6V031_COFAR</name>
<gene>
    <name evidence="3" type="primary">LOC113716086</name>
</gene>
<feature type="region of interest" description="Disordered" evidence="1">
    <location>
        <begin position="1"/>
        <end position="41"/>
    </location>
</feature>
<keyword evidence="2" id="KW-1185">Reference proteome</keyword>
<dbReference type="Proteomes" id="UP001652660">
    <property type="component" value="Chromosome 11c"/>
</dbReference>
<dbReference type="Gene3D" id="2.40.70.10">
    <property type="entry name" value="Acid Proteases"/>
    <property type="match status" value="1"/>
</dbReference>
<dbReference type="GeneID" id="113716086"/>
<sequence length="318" mass="36036">MTLRSGKKVQGPEPVIPKDKDEEKIENEFEKEGSNGKNPVVLPNSIVEVKTHPLPFPNRLEKPKKQDKGKEILEVFRKVDINIPLLDAIKQVLKYAKFLRDLCVNRKRLKRDERVIVVENVSAVLQRKLPPKCGDPGMFTIPCKIDNTLIRKAMLDLGVSINVMTKSIYASLNLDSLKETEIIIQLADRTNVYPDGLVEDVLVKINNLVFPIDFYVFDIDDDHSPDPSSLLLGKFFFSTVQTKIDINKGTLSMEFDGKIVHFNIFDTMKYPSNSNFSSVFFVSAIDPAVQEVFKTAGRDELKVALTKHVNMETTLEVE</sequence>
<dbReference type="InterPro" id="IPR021109">
    <property type="entry name" value="Peptidase_aspartic_dom_sf"/>
</dbReference>
<protein>
    <submittedName>
        <fullName evidence="3">Uncharacterized protein</fullName>
    </submittedName>
</protein>
<evidence type="ECO:0000313" key="3">
    <source>
        <dbReference type="RefSeq" id="XP_027096188.1"/>
    </source>
</evidence>
<reference evidence="3" key="2">
    <citation type="submission" date="2025-08" db="UniProtKB">
        <authorList>
            <consortium name="RefSeq"/>
        </authorList>
    </citation>
    <scope>IDENTIFICATION</scope>
    <source>
        <tissue evidence="3">Leaves</tissue>
    </source>
</reference>
<dbReference type="CDD" id="cd00303">
    <property type="entry name" value="retropepsin_like"/>
    <property type="match status" value="1"/>
</dbReference>
<proteinExistence type="predicted"/>
<evidence type="ECO:0000256" key="1">
    <source>
        <dbReference type="SAM" id="MobiDB-lite"/>
    </source>
</evidence>
<organism evidence="2 3">
    <name type="scientific">Coffea arabica</name>
    <name type="common">Arabian coffee</name>
    <dbReference type="NCBI Taxonomy" id="13443"/>
    <lineage>
        <taxon>Eukaryota</taxon>
        <taxon>Viridiplantae</taxon>
        <taxon>Streptophyta</taxon>
        <taxon>Embryophyta</taxon>
        <taxon>Tracheophyta</taxon>
        <taxon>Spermatophyta</taxon>
        <taxon>Magnoliopsida</taxon>
        <taxon>eudicotyledons</taxon>
        <taxon>Gunneridae</taxon>
        <taxon>Pentapetalae</taxon>
        <taxon>asterids</taxon>
        <taxon>lamiids</taxon>
        <taxon>Gentianales</taxon>
        <taxon>Rubiaceae</taxon>
        <taxon>Ixoroideae</taxon>
        <taxon>Gardenieae complex</taxon>
        <taxon>Bertiereae - Coffeeae clade</taxon>
        <taxon>Coffeeae</taxon>
        <taxon>Coffea</taxon>
    </lineage>
</organism>